<reference evidence="1 2" key="1">
    <citation type="submission" date="2023-10" db="EMBL/GenBank/DDBJ databases">
        <title>Virgibacillus soli CC-YMP-6 genome.</title>
        <authorList>
            <person name="Miliotis G."/>
            <person name="Sengupta P."/>
            <person name="Hameed A."/>
            <person name="Chuvochina M."/>
            <person name="Mcdonagh F."/>
            <person name="Simpson A.C."/>
            <person name="Singh N.K."/>
            <person name="Rekha P.D."/>
            <person name="Raman K."/>
            <person name="Hugenholtz P."/>
            <person name="Venkateswaran K."/>
        </authorList>
    </citation>
    <scope>NUCLEOTIDE SEQUENCE [LARGE SCALE GENOMIC DNA]</scope>
    <source>
        <strain evidence="1 2">CC-YMP-6</strain>
    </source>
</reference>
<keyword evidence="2" id="KW-1185">Reference proteome</keyword>
<gene>
    <name evidence="1" type="ORF">RWD45_02030</name>
</gene>
<proteinExistence type="predicted"/>
<name>A0ABU5CML1_9BACI</name>
<protein>
    <recommendedName>
        <fullName evidence="3">Transcriptional regulator TetR C-terminal Firmicutes type domain-containing protein</fullName>
    </recommendedName>
</protein>
<organism evidence="1 2">
    <name type="scientific">Paracerasibacillus soli</name>
    <dbReference type="NCBI Taxonomy" id="480284"/>
    <lineage>
        <taxon>Bacteria</taxon>
        <taxon>Bacillati</taxon>
        <taxon>Bacillota</taxon>
        <taxon>Bacilli</taxon>
        <taxon>Bacillales</taxon>
        <taxon>Bacillaceae</taxon>
        <taxon>Paracerasibacillus</taxon>
    </lineage>
</organism>
<sequence length="119" mass="13979">MAADKDKTDEHTFIEQIAVRMNMSKEYNLISLFESASFSDDKELIKFIKQQHMKEIEWIASRIVEIYSPGTKKYALDQAIILLGIINHFMHAWIMGTSKQVFYYESNSFCNKSFKTDYC</sequence>
<accession>A0ABU5CML1</accession>
<dbReference type="EMBL" id="JAWDIQ010000001">
    <property type="protein sequence ID" value="MDY0407608.1"/>
    <property type="molecule type" value="Genomic_DNA"/>
</dbReference>
<evidence type="ECO:0000313" key="2">
    <source>
        <dbReference type="Proteomes" id="UP001275315"/>
    </source>
</evidence>
<dbReference type="Proteomes" id="UP001275315">
    <property type="component" value="Unassembled WGS sequence"/>
</dbReference>
<dbReference type="RefSeq" id="WP_320378409.1">
    <property type="nucleotide sequence ID" value="NZ_JAWDIQ010000001.1"/>
</dbReference>
<evidence type="ECO:0008006" key="3">
    <source>
        <dbReference type="Google" id="ProtNLM"/>
    </source>
</evidence>
<comment type="caution">
    <text evidence="1">The sequence shown here is derived from an EMBL/GenBank/DDBJ whole genome shotgun (WGS) entry which is preliminary data.</text>
</comment>
<evidence type="ECO:0000313" key="1">
    <source>
        <dbReference type="EMBL" id="MDY0407608.1"/>
    </source>
</evidence>